<dbReference type="EMBL" id="JAUKUD010000001">
    <property type="protein sequence ID" value="KAK0754690.1"/>
    <property type="molecule type" value="Genomic_DNA"/>
</dbReference>
<evidence type="ECO:0000256" key="1">
    <source>
        <dbReference type="ARBA" id="ARBA00001961"/>
    </source>
</evidence>
<dbReference type="GO" id="GO:0005506">
    <property type="term" value="F:iron ion binding"/>
    <property type="evidence" value="ECO:0007669"/>
    <property type="project" value="InterPro"/>
</dbReference>
<dbReference type="PANTHER" id="PTHR10869:SF241">
    <property type="entry name" value="FE2OG DIOXYGENASE DOMAIN-CONTAINING PROTEIN"/>
    <property type="match status" value="1"/>
</dbReference>
<evidence type="ECO:0000313" key="9">
    <source>
        <dbReference type="Proteomes" id="UP001172155"/>
    </source>
</evidence>
<evidence type="ECO:0000256" key="2">
    <source>
        <dbReference type="ARBA" id="ARBA00022723"/>
    </source>
</evidence>
<accession>A0AA40FBM5</accession>
<dbReference type="InterPro" id="IPR044862">
    <property type="entry name" value="Pro_4_hyd_alph_FE2OG_OXY"/>
</dbReference>
<keyword evidence="5" id="KW-0408">Iron</keyword>
<evidence type="ECO:0000256" key="4">
    <source>
        <dbReference type="ARBA" id="ARBA00023002"/>
    </source>
</evidence>
<dbReference type="InterPro" id="IPR045054">
    <property type="entry name" value="P4HA-like"/>
</dbReference>
<dbReference type="GO" id="GO:0004656">
    <property type="term" value="F:procollagen-proline 4-dioxygenase activity"/>
    <property type="evidence" value="ECO:0007669"/>
    <property type="project" value="TreeGrafter"/>
</dbReference>
<evidence type="ECO:0000313" key="8">
    <source>
        <dbReference type="EMBL" id="KAK0754690.1"/>
    </source>
</evidence>
<dbReference type="GO" id="GO:0005783">
    <property type="term" value="C:endoplasmic reticulum"/>
    <property type="evidence" value="ECO:0007669"/>
    <property type="project" value="TreeGrafter"/>
</dbReference>
<gene>
    <name evidence="8" type="ORF">B0T18DRAFT_425041</name>
</gene>
<dbReference type="SMART" id="SM00702">
    <property type="entry name" value="P4Hc"/>
    <property type="match status" value="1"/>
</dbReference>
<keyword evidence="4" id="KW-0560">Oxidoreductase</keyword>
<evidence type="ECO:0000256" key="6">
    <source>
        <dbReference type="SAM" id="MobiDB-lite"/>
    </source>
</evidence>
<dbReference type="InterPro" id="IPR006620">
    <property type="entry name" value="Pro_4_hyd_alph"/>
</dbReference>
<dbReference type="PANTHER" id="PTHR10869">
    <property type="entry name" value="PROLYL 4-HYDROXYLASE ALPHA SUBUNIT"/>
    <property type="match status" value="1"/>
</dbReference>
<reference evidence="8" key="1">
    <citation type="submission" date="2023-06" db="EMBL/GenBank/DDBJ databases">
        <title>Genome-scale phylogeny and comparative genomics of the fungal order Sordariales.</title>
        <authorList>
            <consortium name="Lawrence Berkeley National Laboratory"/>
            <person name="Hensen N."/>
            <person name="Bonometti L."/>
            <person name="Westerberg I."/>
            <person name="Brannstrom I.O."/>
            <person name="Guillou S."/>
            <person name="Cros-Aarteil S."/>
            <person name="Calhoun S."/>
            <person name="Haridas S."/>
            <person name="Kuo A."/>
            <person name="Mondo S."/>
            <person name="Pangilinan J."/>
            <person name="Riley R."/>
            <person name="LaButti K."/>
            <person name="Andreopoulos B."/>
            <person name="Lipzen A."/>
            <person name="Chen C."/>
            <person name="Yanf M."/>
            <person name="Daum C."/>
            <person name="Ng V."/>
            <person name="Clum A."/>
            <person name="Steindorff A."/>
            <person name="Ohm R."/>
            <person name="Martin F."/>
            <person name="Silar P."/>
            <person name="Natvig D."/>
            <person name="Lalanne C."/>
            <person name="Gautier V."/>
            <person name="Ament-velasquez S.L."/>
            <person name="Kruys A."/>
            <person name="Hutchinson M.I."/>
            <person name="Powell A.J."/>
            <person name="Barry K."/>
            <person name="Miller A.N."/>
            <person name="Grigoriev I.V."/>
            <person name="Debuchy R."/>
            <person name="Gladieux P."/>
            <person name="Thoren M.H."/>
            <person name="Johannesson H."/>
        </authorList>
    </citation>
    <scope>NUCLEOTIDE SEQUENCE</scope>
    <source>
        <strain evidence="8">SMH3187-1</strain>
    </source>
</reference>
<evidence type="ECO:0000256" key="3">
    <source>
        <dbReference type="ARBA" id="ARBA00022964"/>
    </source>
</evidence>
<dbReference type="GO" id="GO:0031418">
    <property type="term" value="F:L-ascorbic acid binding"/>
    <property type="evidence" value="ECO:0007669"/>
    <property type="project" value="InterPro"/>
</dbReference>
<keyword evidence="3" id="KW-0223">Dioxygenase</keyword>
<evidence type="ECO:0000259" key="7">
    <source>
        <dbReference type="SMART" id="SM00702"/>
    </source>
</evidence>
<organism evidence="8 9">
    <name type="scientific">Schizothecium vesticola</name>
    <dbReference type="NCBI Taxonomy" id="314040"/>
    <lineage>
        <taxon>Eukaryota</taxon>
        <taxon>Fungi</taxon>
        <taxon>Dikarya</taxon>
        <taxon>Ascomycota</taxon>
        <taxon>Pezizomycotina</taxon>
        <taxon>Sordariomycetes</taxon>
        <taxon>Sordariomycetidae</taxon>
        <taxon>Sordariales</taxon>
        <taxon>Schizotheciaceae</taxon>
        <taxon>Schizothecium</taxon>
    </lineage>
</organism>
<dbReference type="Proteomes" id="UP001172155">
    <property type="component" value="Unassembled WGS sequence"/>
</dbReference>
<feature type="domain" description="Prolyl 4-hydroxylase alpha subunit" evidence="7">
    <location>
        <begin position="69"/>
        <end position="291"/>
    </location>
</feature>
<proteinExistence type="predicted"/>
<dbReference type="Pfam" id="PF13640">
    <property type="entry name" value="2OG-FeII_Oxy_3"/>
    <property type="match status" value="1"/>
</dbReference>
<keyword evidence="9" id="KW-1185">Reference proteome</keyword>
<dbReference type="Gene3D" id="2.60.120.620">
    <property type="entry name" value="q2cbj1_9rhob like domain"/>
    <property type="match status" value="1"/>
</dbReference>
<comment type="cofactor">
    <cofactor evidence="1">
        <name>L-ascorbate</name>
        <dbReference type="ChEBI" id="CHEBI:38290"/>
    </cofactor>
</comment>
<name>A0AA40FBM5_9PEZI</name>
<protein>
    <recommendedName>
        <fullName evidence="7">Prolyl 4-hydroxylase alpha subunit domain-containing protein</fullName>
    </recommendedName>
</protein>
<evidence type="ECO:0000256" key="5">
    <source>
        <dbReference type="ARBA" id="ARBA00023004"/>
    </source>
</evidence>
<comment type="caution">
    <text evidence="8">The sequence shown here is derived from an EMBL/GenBank/DDBJ whole genome shotgun (WGS) entry which is preliminary data.</text>
</comment>
<dbReference type="AlphaFoldDB" id="A0AA40FBM5"/>
<feature type="region of interest" description="Disordered" evidence="6">
    <location>
        <begin position="1"/>
        <end position="31"/>
    </location>
</feature>
<sequence length="303" mass="33585">MLKRLLDSAKPSPAAPKNIHKAKHQPVKSNYESQPVDIPADFLLDPPAPDVTIAPIDFKTTPIPEYAGRYAVIIDNVLSPDECATLIQLAESSVAPAARGEGGAAWSPAMVNIGAGFEVLTPHYRNSDRIIWDNQELVDRLWARCLRAPGLGERLALIEGEEGITGKGRRTWLPPPTYKFARVNERMRFLKYGKGQFFRPHTDAAFGETVDGKEFLTLFTIQLYLNDSQGAVGEGPDLIGGSTPFLSRDESRRVDVHPKAGRALIFQHLGLLHSGDDVVEGTKYTMRTDILYERIEQPEVDQQ</sequence>
<dbReference type="SUPFAM" id="SSF51197">
    <property type="entry name" value="Clavaminate synthase-like"/>
    <property type="match status" value="1"/>
</dbReference>
<keyword evidence="2" id="KW-0479">Metal-binding</keyword>